<dbReference type="EMBL" id="CAADFL010000726">
    <property type="protein sequence ID" value="VFK20773.1"/>
    <property type="molecule type" value="Genomic_DNA"/>
</dbReference>
<name>A0A450TX35_9GAMM</name>
<evidence type="ECO:0000313" key="1">
    <source>
        <dbReference type="EMBL" id="VFJ45532.1"/>
    </source>
</evidence>
<evidence type="ECO:0000313" key="3">
    <source>
        <dbReference type="EMBL" id="VFK20773.1"/>
    </source>
</evidence>
<protein>
    <submittedName>
        <fullName evidence="2">Uncharacterized protein</fullName>
    </submittedName>
</protein>
<proteinExistence type="predicted"/>
<dbReference type="EMBL" id="CAADFA010000026">
    <property type="protein sequence ID" value="VFJ45532.1"/>
    <property type="molecule type" value="Genomic_DNA"/>
</dbReference>
<reference evidence="2" key="1">
    <citation type="submission" date="2019-02" db="EMBL/GenBank/DDBJ databases">
        <authorList>
            <person name="Gruber-Vodicka R. H."/>
            <person name="Seah K. B. B."/>
        </authorList>
    </citation>
    <scope>NUCLEOTIDE SEQUENCE</scope>
    <source>
        <strain evidence="2">BECK_BZ163</strain>
        <strain evidence="3">BECK_BZ164</strain>
        <strain evidence="1">BECK_BZ165</strain>
    </source>
</reference>
<accession>A0A450TX35</accession>
<sequence>MPLITRARFPDDNFVERSVRKARSRATICDAFATESFGRPVALASKRTFPGARPSQVACQRDTNHRCDPAFVQVIPLDDDNRPPETGTGANGFREISPPDFSLASALPFTRFQDSSSRGANERIERCIRRCFQFIHDPIHRLGHFVRGMARKIFRERLGIELALGFMDLPRITLGGLKDFIREGDCCFHRTVIKARGGVYR</sequence>
<organism evidence="2">
    <name type="scientific">Candidatus Kentrum sp. FM</name>
    <dbReference type="NCBI Taxonomy" id="2126340"/>
    <lineage>
        <taxon>Bacteria</taxon>
        <taxon>Pseudomonadati</taxon>
        <taxon>Pseudomonadota</taxon>
        <taxon>Gammaproteobacteria</taxon>
        <taxon>Candidatus Kentrum</taxon>
    </lineage>
</organism>
<gene>
    <name evidence="2" type="ORF">BECKFM1743A_GA0114220_107393</name>
    <name evidence="3" type="ORF">BECKFM1743B_GA0114221_107263</name>
    <name evidence="1" type="ORF">BECKFM1743C_GA0114222_1002610</name>
</gene>
<dbReference type="EMBL" id="CAADEZ010000739">
    <property type="protein sequence ID" value="VFJ73765.1"/>
    <property type="molecule type" value="Genomic_DNA"/>
</dbReference>
<dbReference type="AlphaFoldDB" id="A0A450TX35"/>
<evidence type="ECO:0000313" key="2">
    <source>
        <dbReference type="EMBL" id="VFJ73765.1"/>
    </source>
</evidence>